<evidence type="ECO:0000313" key="1">
    <source>
        <dbReference type="EMBL" id="MET7012583.1"/>
    </source>
</evidence>
<evidence type="ECO:0000313" key="2">
    <source>
        <dbReference type="Proteomes" id="UP001549691"/>
    </source>
</evidence>
<dbReference type="PROSITE" id="PS51318">
    <property type="entry name" value="TAT"/>
    <property type="match status" value="1"/>
</dbReference>
<dbReference type="InterPro" id="IPR006311">
    <property type="entry name" value="TAT_signal"/>
</dbReference>
<sequence>MNQSSPLARREFLKRMAALSTLGSAAPLALNLAGIGAASAQVANDYRAIVCLFMFGGNDHFNMLMPYDLAAHTDYAAARGGLQSAGGLAYTRDALTATRFSPLTAQANGSEFAFCPSMAALHGLYQDKHLAVLGNIGPLVTPTNRDQYRAASVPLPPKLFSHNDQQSVWQAYASEGVKQGWGGRMGDLLASQNSSSVFTAISAAGNAVFLTGNSIRQYQISTRGATKVSALGTRPFGIPSSAGPAAIDALQQIITDSGNTSTSLLELDHADVVKRSIGAAEIVTTALDGVPTTSAGIALPAEIAGSGLAQQLQVVARLIAARGSTGTRRQVFFVSIGGFDTHDNQITTLQDDASAGRIGLHGTVARAIDYFYKATASLGVQNNVTLFTASDFGRTLTSNGDGSDHGWGAHHVVVGGAVKGGDIYGTMPLTRLHTTTAANPQDSGSGRLIPTTPIDQLAATLGAWFGVSAGDYPLIAPNLGNFSPSLGFMG</sequence>
<accession>A0ABV2THB3</accession>
<keyword evidence="2" id="KW-1185">Reference proteome</keyword>
<dbReference type="Pfam" id="PF07394">
    <property type="entry name" value="DUF1501"/>
    <property type="match status" value="1"/>
</dbReference>
<dbReference type="PANTHER" id="PTHR43737:SF1">
    <property type="entry name" value="DUF1501 DOMAIN-CONTAINING PROTEIN"/>
    <property type="match status" value="1"/>
</dbReference>
<protein>
    <submittedName>
        <fullName evidence="1">DUF1501 domain-containing protein</fullName>
    </submittedName>
</protein>
<proteinExistence type="predicted"/>
<dbReference type="EMBL" id="JBEWZI010000001">
    <property type="protein sequence ID" value="MET7012583.1"/>
    <property type="molecule type" value="Genomic_DNA"/>
</dbReference>
<gene>
    <name evidence="1" type="ORF">ABXR19_00150</name>
</gene>
<name>A0ABV2THB3_9RHOO</name>
<comment type="caution">
    <text evidence="1">The sequence shown here is derived from an EMBL/GenBank/DDBJ whole genome shotgun (WGS) entry which is preliminary data.</text>
</comment>
<dbReference type="PANTHER" id="PTHR43737">
    <property type="entry name" value="BLL7424 PROTEIN"/>
    <property type="match status" value="1"/>
</dbReference>
<reference evidence="1 2" key="1">
    <citation type="submission" date="2024-07" db="EMBL/GenBank/DDBJ databases">
        <title>Uliginosibacterium flavum JJ3220;KACC:17644.</title>
        <authorList>
            <person name="Kim M.K."/>
        </authorList>
    </citation>
    <scope>NUCLEOTIDE SEQUENCE [LARGE SCALE GENOMIC DNA]</scope>
    <source>
        <strain evidence="1 2">KACC:17644</strain>
    </source>
</reference>
<dbReference type="InterPro" id="IPR010869">
    <property type="entry name" value="DUF1501"/>
</dbReference>
<dbReference type="Proteomes" id="UP001549691">
    <property type="component" value="Unassembled WGS sequence"/>
</dbReference>
<dbReference type="RefSeq" id="WP_354599048.1">
    <property type="nucleotide sequence ID" value="NZ_JBEWZI010000001.1"/>
</dbReference>
<organism evidence="1 2">
    <name type="scientific">Uliginosibacterium flavum</name>
    <dbReference type="NCBI Taxonomy" id="1396831"/>
    <lineage>
        <taxon>Bacteria</taxon>
        <taxon>Pseudomonadati</taxon>
        <taxon>Pseudomonadota</taxon>
        <taxon>Betaproteobacteria</taxon>
        <taxon>Rhodocyclales</taxon>
        <taxon>Zoogloeaceae</taxon>
        <taxon>Uliginosibacterium</taxon>
    </lineage>
</organism>